<dbReference type="PhylomeDB" id="A0A068U7B6"/>
<evidence type="ECO:0000313" key="3">
    <source>
        <dbReference type="Proteomes" id="UP000295252"/>
    </source>
</evidence>
<evidence type="ECO:0000313" key="2">
    <source>
        <dbReference type="EMBL" id="CDP04074.1"/>
    </source>
</evidence>
<dbReference type="AlphaFoldDB" id="A0A068U7B6"/>
<keyword evidence="3" id="KW-1185">Reference proteome</keyword>
<evidence type="ECO:0000256" key="1">
    <source>
        <dbReference type="ARBA" id="ARBA00009861"/>
    </source>
</evidence>
<dbReference type="OMA" id="YFPNCVL"/>
<dbReference type="OrthoDB" id="671439at2759"/>
<reference evidence="3" key="1">
    <citation type="journal article" date="2014" name="Science">
        <title>The coffee genome provides insight into the convergent evolution of caffeine biosynthesis.</title>
        <authorList>
            <person name="Denoeud F."/>
            <person name="Carretero-Paulet L."/>
            <person name="Dereeper A."/>
            <person name="Droc G."/>
            <person name="Guyot R."/>
            <person name="Pietrella M."/>
            <person name="Zheng C."/>
            <person name="Alberti A."/>
            <person name="Anthony F."/>
            <person name="Aprea G."/>
            <person name="Aury J.M."/>
            <person name="Bento P."/>
            <person name="Bernard M."/>
            <person name="Bocs S."/>
            <person name="Campa C."/>
            <person name="Cenci A."/>
            <person name="Combes M.C."/>
            <person name="Crouzillat D."/>
            <person name="Da Silva C."/>
            <person name="Daddiego L."/>
            <person name="De Bellis F."/>
            <person name="Dussert S."/>
            <person name="Garsmeur O."/>
            <person name="Gayraud T."/>
            <person name="Guignon V."/>
            <person name="Jahn K."/>
            <person name="Jamilloux V."/>
            <person name="Joet T."/>
            <person name="Labadie K."/>
            <person name="Lan T."/>
            <person name="Leclercq J."/>
            <person name="Lepelley M."/>
            <person name="Leroy T."/>
            <person name="Li L.T."/>
            <person name="Librado P."/>
            <person name="Lopez L."/>
            <person name="Munoz A."/>
            <person name="Noel B."/>
            <person name="Pallavicini A."/>
            <person name="Perrotta G."/>
            <person name="Poncet V."/>
            <person name="Pot D."/>
            <person name="Priyono X."/>
            <person name="Rigoreau M."/>
            <person name="Rouard M."/>
            <person name="Rozas J."/>
            <person name="Tranchant-Dubreuil C."/>
            <person name="VanBuren R."/>
            <person name="Zhang Q."/>
            <person name="Andrade A.C."/>
            <person name="Argout X."/>
            <person name="Bertrand B."/>
            <person name="de Kochko A."/>
            <person name="Graziosi G."/>
            <person name="Henry R.J."/>
            <person name="Jayarama X."/>
            <person name="Ming R."/>
            <person name="Nagai C."/>
            <person name="Rounsley S."/>
            <person name="Sankoff D."/>
            <person name="Giuliano G."/>
            <person name="Albert V.A."/>
            <person name="Wincker P."/>
            <person name="Lashermes P."/>
        </authorList>
    </citation>
    <scope>NUCLEOTIDE SEQUENCE [LARGE SCALE GENOMIC DNA]</scope>
    <source>
        <strain evidence="3">cv. DH200-94</strain>
    </source>
</reference>
<gene>
    <name evidence="2" type="ORF">GSCOC_T00016614001</name>
</gene>
<dbReference type="PANTHER" id="PTHR31147:SF25">
    <property type="entry name" value="HXXXD-TYPE ACYL-TRANSFERASE FAMILY PROTEIN"/>
    <property type="match status" value="1"/>
</dbReference>
<dbReference type="STRING" id="49390.A0A068U7B6"/>
<dbReference type="Pfam" id="PF02458">
    <property type="entry name" value="Transferase"/>
    <property type="match status" value="1"/>
</dbReference>
<name>A0A068U7B6_COFCA</name>
<organism evidence="2 3">
    <name type="scientific">Coffea canephora</name>
    <name type="common">Robusta coffee</name>
    <dbReference type="NCBI Taxonomy" id="49390"/>
    <lineage>
        <taxon>Eukaryota</taxon>
        <taxon>Viridiplantae</taxon>
        <taxon>Streptophyta</taxon>
        <taxon>Embryophyta</taxon>
        <taxon>Tracheophyta</taxon>
        <taxon>Spermatophyta</taxon>
        <taxon>Magnoliopsida</taxon>
        <taxon>eudicotyledons</taxon>
        <taxon>Gunneridae</taxon>
        <taxon>Pentapetalae</taxon>
        <taxon>asterids</taxon>
        <taxon>lamiids</taxon>
        <taxon>Gentianales</taxon>
        <taxon>Rubiaceae</taxon>
        <taxon>Ixoroideae</taxon>
        <taxon>Gardenieae complex</taxon>
        <taxon>Bertiereae - Coffeeae clade</taxon>
        <taxon>Coffeeae</taxon>
        <taxon>Coffea</taxon>
    </lineage>
</organism>
<dbReference type="Gene3D" id="3.30.559.10">
    <property type="entry name" value="Chloramphenicol acetyltransferase-like domain"/>
    <property type="match status" value="2"/>
</dbReference>
<comment type="similarity">
    <text evidence="1">Belongs to the plant acyltransferase family.</text>
</comment>
<dbReference type="Proteomes" id="UP000295252">
    <property type="component" value="Chromosome I"/>
</dbReference>
<dbReference type="Gramene" id="CDP04074">
    <property type="protein sequence ID" value="CDP04074"/>
    <property type="gene ID" value="GSCOC_T00016614001"/>
</dbReference>
<sequence length="469" mass="52567">MATQQHNTKFLLHKKDVVLVMPAEPTPSEVLSLSTIDNDYNIELLCQTLYVYQANVSSYKSKNHDEIGKAQLQQEPALIVKEALSKALVHFYPLAGKLKRQADGRLQITCNGDGVPFLEATADCHLSALNYFDGIDVETGKKFVFDWATDGEYGYHPLVLQVTKFSCGGFTIGMGLSHSVCDGFGAALFFRTMSELASGKTAPTVKPVWERERLVGKPSDQEQVPTFDKVSFVISPFIPTDKISHACFNLDSESIRKLKLDLVQECDHEIPKESFTTLEVLGAYVWRSRYRALNHNPDGKTMFCLAIGMRNFINPPLPAGYYGNAFVSGNVELLGRDLDHGPLSKVAKLIKESKRIASSNEYVCRTLNMLEKLNRQKMKIETYGASLVLTDWRQLGLLEEEDFGWKESVNMVPLPWNMFGYVDLCIFMPPCRINASMKGGVRILVALPEAAMNRFEEEMAALKIISDQH</sequence>
<dbReference type="PANTHER" id="PTHR31147">
    <property type="entry name" value="ACYL TRANSFERASE 4"/>
    <property type="match status" value="1"/>
</dbReference>
<protein>
    <submittedName>
        <fullName evidence="2">Uncharacterized protein</fullName>
    </submittedName>
</protein>
<dbReference type="InParanoid" id="A0A068U7B6"/>
<proteinExistence type="inferred from homology"/>
<accession>A0A068U7B6</accession>
<dbReference type="InterPro" id="IPR023213">
    <property type="entry name" value="CAT-like_dom_sf"/>
</dbReference>
<dbReference type="EMBL" id="HG739095">
    <property type="protein sequence ID" value="CDP04074.1"/>
    <property type="molecule type" value="Genomic_DNA"/>
</dbReference>
<dbReference type="InterPro" id="IPR050898">
    <property type="entry name" value="Plant_acyltransferase"/>
</dbReference>